<evidence type="ECO:0000313" key="3">
    <source>
        <dbReference type="Proteomes" id="UP001458880"/>
    </source>
</evidence>
<sequence length="77" mass="8499">MVLKQTTSKEVSPKSKTKKKIIAAFDSSDEDGAETNEAPVENDDSINGKRSRLSSDSDSEKPTLKRSRKLILDSDED</sequence>
<protein>
    <submittedName>
        <fullName evidence="2">Uncharacterized protein</fullName>
    </submittedName>
</protein>
<proteinExistence type="predicted"/>
<dbReference type="EMBL" id="JASPKY010000372">
    <property type="protein sequence ID" value="KAK9703327.1"/>
    <property type="molecule type" value="Genomic_DNA"/>
</dbReference>
<dbReference type="AlphaFoldDB" id="A0AAW1JI28"/>
<evidence type="ECO:0000313" key="2">
    <source>
        <dbReference type="EMBL" id="KAK9703327.1"/>
    </source>
</evidence>
<comment type="caution">
    <text evidence="2">The sequence shown here is derived from an EMBL/GenBank/DDBJ whole genome shotgun (WGS) entry which is preliminary data.</text>
</comment>
<keyword evidence="3" id="KW-1185">Reference proteome</keyword>
<name>A0AAW1JI28_POPJA</name>
<organism evidence="2 3">
    <name type="scientific">Popillia japonica</name>
    <name type="common">Japanese beetle</name>
    <dbReference type="NCBI Taxonomy" id="7064"/>
    <lineage>
        <taxon>Eukaryota</taxon>
        <taxon>Metazoa</taxon>
        <taxon>Ecdysozoa</taxon>
        <taxon>Arthropoda</taxon>
        <taxon>Hexapoda</taxon>
        <taxon>Insecta</taxon>
        <taxon>Pterygota</taxon>
        <taxon>Neoptera</taxon>
        <taxon>Endopterygota</taxon>
        <taxon>Coleoptera</taxon>
        <taxon>Polyphaga</taxon>
        <taxon>Scarabaeiformia</taxon>
        <taxon>Scarabaeidae</taxon>
        <taxon>Rutelinae</taxon>
        <taxon>Popillia</taxon>
    </lineage>
</organism>
<reference evidence="2 3" key="1">
    <citation type="journal article" date="2024" name="BMC Genomics">
        <title>De novo assembly and annotation of Popillia japonica's genome with initial clues to its potential as an invasive pest.</title>
        <authorList>
            <person name="Cucini C."/>
            <person name="Boschi S."/>
            <person name="Funari R."/>
            <person name="Cardaioli E."/>
            <person name="Iannotti N."/>
            <person name="Marturano G."/>
            <person name="Paoli F."/>
            <person name="Bruttini M."/>
            <person name="Carapelli A."/>
            <person name="Frati F."/>
            <person name="Nardi F."/>
        </authorList>
    </citation>
    <scope>NUCLEOTIDE SEQUENCE [LARGE SCALE GENOMIC DNA]</scope>
    <source>
        <strain evidence="2">DMR45628</strain>
    </source>
</reference>
<feature type="compositionally biased region" description="Acidic residues" evidence="1">
    <location>
        <begin position="27"/>
        <end position="44"/>
    </location>
</feature>
<dbReference type="Proteomes" id="UP001458880">
    <property type="component" value="Unassembled WGS sequence"/>
</dbReference>
<feature type="compositionally biased region" description="Basic and acidic residues" evidence="1">
    <location>
        <begin position="53"/>
        <end position="63"/>
    </location>
</feature>
<evidence type="ECO:0000256" key="1">
    <source>
        <dbReference type="SAM" id="MobiDB-lite"/>
    </source>
</evidence>
<feature type="compositionally biased region" description="Low complexity" evidence="1">
    <location>
        <begin position="1"/>
        <end position="10"/>
    </location>
</feature>
<accession>A0AAW1JI28</accession>
<feature type="region of interest" description="Disordered" evidence="1">
    <location>
        <begin position="1"/>
        <end position="77"/>
    </location>
</feature>
<gene>
    <name evidence="2" type="ORF">QE152_g29393</name>
</gene>